<dbReference type="InterPro" id="IPR010982">
    <property type="entry name" value="Lambda_DNA-bd_dom_sf"/>
</dbReference>
<gene>
    <name evidence="2" type="ORF">C1I89_15015</name>
</gene>
<dbReference type="InterPro" id="IPR049945">
    <property type="entry name" value="AAA_22"/>
</dbReference>
<dbReference type="InterPro" id="IPR036733">
    <property type="entry name" value="B_transposit_C_sf"/>
</dbReference>
<dbReference type="Proteomes" id="UP000235994">
    <property type="component" value="Unassembled WGS sequence"/>
</dbReference>
<name>A0A2N8KJX1_9BURK</name>
<dbReference type="SUPFAM" id="SSF47681">
    <property type="entry name" value="C-terminal domain of B transposition protein"/>
    <property type="match status" value="1"/>
</dbReference>
<dbReference type="Gene3D" id="1.10.260.40">
    <property type="entry name" value="lambda repressor-like DNA-binding domains"/>
    <property type="match status" value="1"/>
</dbReference>
<proteinExistence type="predicted"/>
<dbReference type="GO" id="GO:0003677">
    <property type="term" value="F:DNA binding"/>
    <property type="evidence" value="ECO:0007669"/>
    <property type="project" value="InterPro"/>
</dbReference>
<evidence type="ECO:0000313" key="2">
    <source>
        <dbReference type="EMBL" id="PND33748.1"/>
    </source>
</evidence>
<dbReference type="Pfam" id="PF09077">
    <property type="entry name" value="Phage-MuB_C"/>
    <property type="match status" value="1"/>
</dbReference>
<dbReference type="AlphaFoldDB" id="A0A2N8KJX1"/>
<dbReference type="Pfam" id="PF13401">
    <property type="entry name" value="AAA_22"/>
    <property type="match status" value="1"/>
</dbReference>
<dbReference type="EMBL" id="POQS01000003">
    <property type="protein sequence ID" value="PND33748.1"/>
    <property type="molecule type" value="Genomic_DNA"/>
</dbReference>
<reference evidence="2 3" key="1">
    <citation type="submission" date="2018-01" db="EMBL/GenBank/DDBJ databases">
        <title>The draft genome of an aniline degradation strain ANB-1.</title>
        <authorList>
            <person name="Zhang L."/>
            <person name="Jiang J."/>
        </authorList>
    </citation>
    <scope>NUCLEOTIDE SEQUENCE [LARGE SCALE GENOMIC DNA]</scope>
    <source>
        <strain evidence="2 3">ANB-1</strain>
    </source>
</reference>
<dbReference type="InterPro" id="IPR001387">
    <property type="entry name" value="Cro/C1-type_HTH"/>
</dbReference>
<evidence type="ECO:0000259" key="1">
    <source>
        <dbReference type="PROSITE" id="PS50943"/>
    </source>
</evidence>
<dbReference type="PANTHER" id="PTHR35894">
    <property type="entry name" value="GENERAL SECRETION PATHWAY PROTEIN A-RELATED"/>
    <property type="match status" value="1"/>
</dbReference>
<comment type="caution">
    <text evidence="2">The sequence shown here is derived from an EMBL/GenBank/DDBJ whole genome shotgun (WGS) entry which is preliminary data.</text>
</comment>
<protein>
    <submittedName>
        <fullName evidence="2">DNA transposition protein</fullName>
    </submittedName>
</protein>
<organism evidence="2 3">
    <name type="scientific">Achromobacter pulmonis</name>
    <dbReference type="NCBI Taxonomy" id="1389932"/>
    <lineage>
        <taxon>Bacteria</taxon>
        <taxon>Pseudomonadati</taxon>
        <taxon>Pseudomonadota</taxon>
        <taxon>Betaproteobacteria</taxon>
        <taxon>Burkholderiales</taxon>
        <taxon>Alcaligenaceae</taxon>
        <taxon>Achromobacter</taxon>
    </lineage>
</organism>
<dbReference type="PANTHER" id="PTHR35894:SF5">
    <property type="entry name" value="MU-LIKE PROPHAGE FLUMU DNA TRANSPOSITION PROTEIN B"/>
    <property type="match status" value="1"/>
</dbReference>
<keyword evidence="3" id="KW-1185">Reference proteome</keyword>
<dbReference type="InterPro" id="IPR027417">
    <property type="entry name" value="P-loop_NTPase"/>
</dbReference>
<feature type="domain" description="HTH cro/C1-type" evidence="1">
    <location>
        <begin position="36"/>
        <end position="69"/>
    </location>
</feature>
<dbReference type="InterPro" id="IPR052026">
    <property type="entry name" value="ExeA_AAA_ATPase_DNA-bind"/>
</dbReference>
<evidence type="ECO:0000313" key="3">
    <source>
        <dbReference type="Proteomes" id="UP000235994"/>
    </source>
</evidence>
<dbReference type="GO" id="GO:0016887">
    <property type="term" value="F:ATP hydrolysis activity"/>
    <property type="evidence" value="ECO:0007669"/>
    <property type="project" value="InterPro"/>
</dbReference>
<dbReference type="SUPFAM" id="SSF47413">
    <property type="entry name" value="lambda repressor-like DNA-binding domains"/>
    <property type="match status" value="1"/>
</dbReference>
<dbReference type="GO" id="GO:0006313">
    <property type="term" value="P:DNA transposition"/>
    <property type="evidence" value="ECO:0007669"/>
    <property type="project" value="InterPro"/>
</dbReference>
<sequence length="334" mass="35772">MWPINQQTGAYQMDQNVTQLETARRAPHDDVLIGEVKAIMQAEDLTQAQISGLTGIGKARLSQWLNGVYTGNVAAIEVDIRRWLESRRAAAAVSATLPAAPGWVETPTARAVLSALSFSQMAEAVSVIYGGAGVGKSTALKQYQRRAPNVWVVTATPAVSAPGPILTRIAQTLGIRTTGAVHVIEANIVERVRETRGLLVIDEAQHLTHRALDAVRSIHDAAGIGLALVGNEIVYSQLTGGQRQVGFAQLFSRVAKRVRLSRAKDADVLALLDAWRIDDAEARQLCLGIGRRPGALRGLSQTLRLASMFAATSGAARPTAEHVRDAWQDLGGES</sequence>
<dbReference type="CDD" id="cd00093">
    <property type="entry name" value="HTH_XRE"/>
    <property type="match status" value="1"/>
</dbReference>
<dbReference type="Gene3D" id="1.10.1180.10">
    <property type="entry name" value="B transposition protein, C-terminal domain"/>
    <property type="match status" value="1"/>
</dbReference>
<dbReference type="SUPFAM" id="SSF52540">
    <property type="entry name" value="P-loop containing nucleoside triphosphate hydrolases"/>
    <property type="match status" value="1"/>
</dbReference>
<accession>A0A2N8KJX1</accession>
<dbReference type="PROSITE" id="PS50943">
    <property type="entry name" value="HTH_CROC1"/>
    <property type="match status" value="1"/>
</dbReference>
<dbReference type="InterPro" id="IPR009084">
    <property type="entry name" value="B_transpositn_C"/>
</dbReference>